<dbReference type="PANTHER" id="PTHR47763:SF1">
    <property type="entry name" value="DUF659 DOMAIN-CONTAINING PROTEIN"/>
    <property type="match status" value="1"/>
</dbReference>
<dbReference type="EMBL" id="CP111015">
    <property type="protein sequence ID" value="WAR02394.1"/>
    <property type="molecule type" value="Genomic_DNA"/>
</dbReference>
<dbReference type="SMART" id="SM00327">
    <property type="entry name" value="VWA"/>
    <property type="match status" value="1"/>
</dbReference>
<sequence>MADKILFTFLSLCVWTSAYGRIAMDPLSIRDFPPIGPGGPILPIKPIKPLPPPTGSQEPLDLAFIMDTTGSMSSYIQTARENIRRVVDEIVQSSRTDIRFALIEYRDHPKEESTFVVRKHDFTSSVSTMKAWLENAQARGGGDLPEAVADALHSGTTLSWRQKAVKIAVLVSDAPPHGLDPSMDNSYPQGSPNSHDPIDMAHKLSKKGVKLYTVGCEPAIIPYKDFFMALAYIASGQYIPLDDHKVLIDAIIGGAKEELSLQQFSADIQREIQKQQASGGTVDRAQIAKTVFDQLSSQNTKTTHLLRNNKPLGGPTSGAKAIAATTSLAEARKVFTKSSAPVSSLKSGFMPMRRMGGISKMGGMDGISSGISRRLPSMRMDFVPKMASAPGASSGSGGKEAFTAVEAAVSLDQIERLVNAEAAKAAAKIADKPYIQ</sequence>
<dbReference type="PANTHER" id="PTHR47763">
    <property type="entry name" value="ALPHA-PROTEIN KINASE VWKA"/>
    <property type="match status" value="1"/>
</dbReference>
<evidence type="ECO:0000313" key="3">
    <source>
        <dbReference type="EMBL" id="WAR02394.1"/>
    </source>
</evidence>
<proteinExistence type="predicted"/>
<accession>A0ABY7DZE5</accession>
<feature type="domain" description="VWFA" evidence="2">
    <location>
        <begin position="61"/>
        <end position="259"/>
    </location>
</feature>
<protein>
    <submittedName>
        <fullName evidence="3">VWKA-like protein</fullName>
    </submittedName>
</protein>
<organism evidence="3 4">
    <name type="scientific">Mya arenaria</name>
    <name type="common">Soft-shell clam</name>
    <dbReference type="NCBI Taxonomy" id="6604"/>
    <lineage>
        <taxon>Eukaryota</taxon>
        <taxon>Metazoa</taxon>
        <taxon>Spiralia</taxon>
        <taxon>Lophotrochozoa</taxon>
        <taxon>Mollusca</taxon>
        <taxon>Bivalvia</taxon>
        <taxon>Autobranchia</taxon>
        <taxon>Heteroconchia</taxon>
        <taxon>Euheterodonta</taxon>
        <taxon>Imparidentia</taxon>
        <taxon>Neoheterodontei</taxon>
        <taxon>Myida</taxon>
        <taxon>Myoidea</taxon>
        <taxon>Myidae</taxon>
        <taxon>Mya</taxon>
    </lineage>
</organism>
<evidence type="ECO:0000313" key="4">
    <source>
        <dbReference type="Proteomes" id="UP001164746"/>
    </source>
</evidence>
<evidence type="ECO:0000256" key="1">
    <source>
        <dbReference type="SAM" id="SignalP"/>
    </source>
</evidence>
<feature type="signal peptide" evidence="1">
    <location>
        <begin position="1"/>
        <end position="20"/>
    </location>
</feature>
<feature type="chain" id="PRO_5045229315" evidence="1">
    <location>
        <begin position="21"/>
        <end position="436"/>
    </location>
</feature>
<dbReference type="Gene3D" id="3.40.50.410">
    <property type="entry name" value="von Willebrand factor, type A domain"/>
    <property type="match status" value="1"/>
</dbReference>
<name>A0ABY7DZE5_MYAAR</name>
<dbReference type="PROSITE" id="PS50234">
    <property type="entry name" value="VWFA"/>
    <property type="match status" value="1"/>
</dbReference>
<keyword evidence="4" id="KW-1185">Reference proteome</keyword>
<dbReference type="SUPFAM" id="SSF53300">
    <property type="entry name" value="vWA-like"/>
    <property type="match status" value="1"/>
</dbReference>
<dbReference type="Proteomes" id="UP001164746">
    <property type="component" value="Chromosome 4"/>
</dbReference>
<gene>
    <name evidence="3" type="ORF">MAR_008952</name>
</gene>
<dbReference type="Pfam" id="PF00092">
    <property type="entry name" value="VWA"/>
    <property type="match status" value="1"/>
</dbReference>
<dbReference type="InterPro" id="IPR052969">
    <property type="entry name" value="Thr-specific_kinase-like"/>
</dbReference>
<keyword evidence="1" id="KW-0732">Signal</keyword>
<dbReference type="InterPro" id="IPR002035">
    <property type="entry name" value="VWF_A"/>
</dbReference>
<evidence type="ECO:0000259" key="2">
    <source>
        <dbReference type="PROSITE" id="PS50234"/>
    </source>
</evidence>
<dbReference type="InterPro" id="IPR036465">
    <property type="entry name" value="vWFA_dom_sf"/>
</dbReference>
<reference evidence="3" key="1">
    <citation type="submission" date="2022-11" db="EMBL/GenBank/DDBJ databases">
        <title>Centuries of genome instability and evolution in soft-shell clam transmissible cancer (bioRxiv).</title>
        <authorList>
            <person name="Hart S.F.M."/>
            <person name="Yonemitsu M.A."/>
            <person name="Giersch R.M."/>
            <person name="Beal B.F."/>
            <person name="Arriagada G."/>
            <person name="Davis B.W."/>
            <person name="Ostrander E.A."/>
            <person name="Goff S.P."/>
            <person name="Metzger M.J."/>
        </authorList>
    </citation>
    <scope>NUCLEOTIDE SEQUENCE</scope>
    <source>
        <strain evidence="3">MELC-2E11</strain>
        <tissue evidence="3">Siphon/mantle</tissue>
    </source>
</reference>